<reference evidence="2 3" key="1">
    <citation type="journal article" date="2023" name="Commun. Biol.">
        <title>Genome analysis of Parmales, the sister group of diatoms, reveals the evolutionary specialization of diatoms from phago-mixotrophs to photoautotrophs.</title>
        <authorList>
            <person name="Ban H."/>
            <person name="Sato S."/>
            <person name="Yoshikawa S."/>
            <person name="Yamada K."/>
            <person name="Nakamura Y."/>
            <person name="Ichinomiya M."/>
            <person name="Sato N."/>
            <person name="Blanc-Mathieu R."/>
            <person name="Endo H."/>
            <person name="Kuwata A."/>
            <person name="Ogata H."/>
        </authorList>
    </citation>
    <scope>NUCLEOTIDE SEQUENCE [LARGE SCALE GENOMIC DNA]</scope>
</reference>
<feature type="region of interest" description="Disordered" evidence="1">
    <location>
        <begin position="212"/>
        <end position="344"/>
    </location>
</feature>
<accession>A0ABQ6MF36</accession>
<protein>
    <submittedName>
        <fullName evidence="2">Uncharacterized protein</fullName>
    </submittedName>
</protein>
<organism evidence="2 3">
    <name type="scientific">Tetraparma gracilis</name>
    <dbReference type="NCBI Taxonomy" id="2962635"/>
    <lineage>
        <taxon>Eukaryota</taxon>
        <taxon>Sar</taxon>
        <taxon>Stramenopiles</taxon>
        <taxon>Ochrophyta</taxon>
        <taxon>Bolidophyceae</taxon>
        <taxon>Parmales</taxon>
        <taxon>Triparmaceae</taxon>
        <taxon>Tetraparma</taxon>
    </lineage>
</organism>
<feature type="compositionally biased region" description="Gly residues" evidence="1">
    <location>
        <begin position="317"/>
        <end position="327"/>
    </location>
</feature>
<dbReference type="InterPro" id="IPR016024">
    <property type="entry name" value="ARM-type_fold"/>
</dbReference>
<proteinExistence type="predicted"/>
<dbReference type="InterPro" id="IPR051177">
    <property type="entry name" value="CIK-Related_Protein"/>
</dbReference>
<dbReference type="PANTHER" id="PTHR12984">
    <property type="entry name" value="SCY1-RELATED S/T PROTEIN KINASE-LIKE"/>
    <property type="match status" value="1"/>
</dbReference>
<gene>
    <name evidence="2" type="ORF">TeGR_g3184</name>
</gene>
<evidence type="ECO:0000313" key="3">
    <source>
        <dbReference type="Proteomes" id="UP001165060"/>
    </source>
</evidence>
<dbReference type="EMBL" id="BRYB01004067">
    <property type="protein sequence ID" value="GMI25195.1"/>
    <property type="molecule type" value="Genomic_DNA"/>
</dbReference>
<keyword evidence="3" id="KW-1185">Reference proteome</keyword>
<sequence>MFQISASLSDADFNKAVSPAISPLFQVADRAVRGALLSHLPALASRLPAKDVNARIFDPVCGGFTDSSAALRELTLKSIMPLIPTLTAANLDKLARFLARLQADESPSIRTNTIIFIGKLAPKLSASTRDKIILPTFARGLKDPFPVTRTSSLKALVACRTYFDAPMMATSIMPGIMPLTVDPSGAVRADAFKAIETMMDALKKNSKEMDAREAAAAAANPNPSGAGAVGAANSGAAPPPAAQSSSGGGGGGGGFGWLASAAAADAPAPAPAPAPRQQQQPQQTYAPPAPPATSSGLAPITANDGWDDEPDLLGATAAGGGGGGGGWSDDEFGDDLLAPTPAPAPVMAAPTRAVPAAANNSSGMTMGGGGGDDFFSDFGVSNGAKKMTSMSLSGGTGAKGKMGLRVPAKKGGGGLVVKKAEKVAVKKLGAGASAGDDPFAGLQDGW</sequence>
<feature type="compositionally biased region" description="Low complexity" evidence="1">
    <location>
        <begin position="214"/>
        <end position="236"/>
    </location>
</feature>
<evidence type="ECO:0000313" key="2">
    <source>
        <dbReference type="EMBL" id="GMI25195.1"/>
    </source>
</evidence>
<dbReference type="SUPFAM" id="SSF48371">
    <property type="entry name" value="ARM repeat"/>
    <property type="match status" value="1"/>
</dbReference>
<dbReference type="PANTHER" id="PTHR12984:SF3">
    <property type="entry name" value="N-TERMINAL KINASE-LIKE PROTEIN"/>
    <property type="match status" value="1"/>
</dbReference>
<name>A0ABQ6MF36_9STRA</name>
<evidence type="ECO:0000256" key="1">
    <source>
        <dbReference type="SAM" id="MobiDB-lite"/>
    </source>
</evidence>
<feature type="compositionally biased region" description="Gly residues" evidence="1">
    <location>
        <begin position="246"/>
        <end position="256"/>
    </location>
</feature>
<dbReference type="InterPro" id="IPR011989">
    <property type="entry name" value="ARM-like"/>
</dbReference>
<dbReference type="Proteomes" id="UP001165060">
    <property type="component" value="Unassembled WGS sequence"/>
</dbReference>
<dbReference type="Gene3D" id="1.25.10.10">
    <property type="entry name" value="Leucine-rich Repeat Variant"/>
    <property type="match status" value="1"/>
</dbReference>
<comment type="caution">
    <text evidence="2">The sequence shown here is derived from an EMBL/GenBank/DDBJ whole genome shotgun (WGS) entry which is preliminary data.</text>
</comment>
<feature type="compositionally biased region" description="Low complexity" evidence="1">
    <location>
        <begin position="257"/>
        <end position="267"/>
    </location>
</feature>
<feature type="compositionally biased region" description="Low complexity" evidence="1">
    <location>
        <begin position="275"/>
        <end position="299"/>
    </location>
</feature>